<evidence type="ECO:0000313" key="1">
    <source>
        <dbReference type="EMBL" id="CAD8653162.1"/>
    </source>
</evidence>
<accession>A0A7S0QWX6</accession>
<proteinExistence type="predicted"/>
<name>A0A7S0QWX6_9CRYP</name>
<protein>
    <submittedName>
        <fullName evidence="1">Uncharacterized protein</fullName>
    </submittedName>
</protein>
<gene>
    <name evidence="1" type="ORF">CCUR1050_LOCUS28028</name>
</gene>
<reference evidence="1" key="1">
    <citation type="submission" date="2021-01" db="EMBL/GenBank/DDBJ databases">
        <authorList>
            <person name="Corre E."/>
            <person name="Pelletier E."/>
            <person name="Niang G."/>
            <person name="Scheremetjew M."/>
            <person name="Finn R."/>
            <person name="Kale V."/>
            <person name="Holt S."/>
            <person name="Cochrane G."/>
            <person name="Meng A."/>
            <person name="Brown T."/>
            <person name="Cohen L."/>
        </authorList>
    </citation>
    <scope>NUCLEOTIDE SEQUENCE</scope>
    <source>
        <strain evidence="1">CCAP979/52</strain>
    </source>
</reference>
<sequence length="102" mass="11098">MQGYKVNIWNRAKIRRNITHSLSGGGKGMKGYDALDCTLISLGSAGHRLGQLSELCFLPDKVARFLFEFHASDYKGLGLPVIPSSASSGTIHKLLKTPHVCI</sequence>
<dbReference type="EMBL" id="HBEZ01051071">
    <property type="protein sequence ID" value="CAD8653162.1"/>
    <property type="molecule type" value="Transcribed_RNA"/>
</dbReference>
<dbReference type="AlphaFoldDB" id="A0A7S0QWX6"/>
<organism evidence="1">
    <name type="scientific">Cryptomonas curvata</name>
    <dbReference type="NCBI Taxonomy" id="233186"/>
    <lineage>
        <taxon>Eukaryota</taxon>
        <taxon>Cryptophyceae</taxon>
        <taxon>Cryptomonadales</taxon>
        <taxon>Cryptomonadaceae</taxon>
        <taxon>Cryptomonas</taxon>
    </lineage>
</organism>